<accession>A0A643BXC3</accession>
<dbReference type="PANTHER" id="PTHR32465">
    <property type="entry name" value="BARDET-BIEDL SYNDROME 2 PROTEIN"/>
    <property type="match status" value="1"/>
</dbReference>
<evidence type="ECO:0000259" key="1">
    <source>
        <dbReference type="Pfam" id="PF14781"/>
    </source>
</evidence>
<dbReference type="GO" id="GO:0016020">
    <property type="term" value="C:membrane"/>
    <property type="evidence" value="ECO:0007669"/>
    <property type="project" value="TreeGrafter"/>
</dbReference>
<dbReference type="GO" id="GO:0034464">
    <property type="term" value="C:BBSome"/>
    <property type="evidence" value="ECO:0007669"/>
    <property type="project" value="InterPro"/>
</dbReference>
<reference evidence="2 3" key="1">
    <citation type="journal article" date="2019" name="PLoS ONE">
        <title>Genomic analyses reveal an absence of contemporary introgressive admixture between fin whales and blue whales, despite known hybrids.</title>
        <authorList>
            <person name="Westbury M.V."/>
            <person name="Petersen B."/>
            <person name="Lorenzen E.D."/>
        </authorList>
    </citation>
    <scope>NUCLEOTIDE SEQUENCE [LARGE SCALE GENOMIC DNA]</scope>
    <source>
        <strain evidence="2">FinWhale-01</strain>
    </source>
</reference>
<evidence type="ECO:0000313" key="2">
    <source>
        <dbReference type="EMBL" id="KAB0392671.1"/>
    </source>
</evidence>
<dbReference type="GO" id="GO:1905515">
    <property type="term" value="P:non-motile cilium assembly"/>
    <property type="evidence" value="ECO:0007669"/>
    <property type="project" value="InterPro"/>
</dbReference>
<keyword evidence="3" id="KW-1185">Reference proteome</keyword>
<dbReference type="Pfam" id="PF14781">
    <property type="entry name" value="BBS2_N"/>
    <property type="match status" value="1"/>
</dbReference>
<organism evidence="2 3">
    <name type="scientific">Balaenoptera physalus</name>
    <name type="common">Fin whale</name>
    <name type="synonym">Balaena physalus</name>
    <dbReference type="NCBI Taxonomy" id="9770"/>
    <lineage>
        <taxon>Eukaryota</taxon>
        <taxon>Metazoa</taxon>
        <taxon>Chordata</taxon>
        <taxon>Craniata</taxon>
        <taxon>Vertebrata</taxon>
        <taxon>Euteleostomi</taxon>
        <taxon>Mammalia</taxon>
        <taxon>Eutheria</taxon>
        <taxon>Laurasiatheria</taxon>
        <taxon>Artiodactyla</taxon>
        <taxon>Whippomorpha</taxon>
        <taxon>Cetacea</taxon>
        <taxon>Mysticeti</taxon>
        <taxon>Balaenopteridae</taxon>
        <taxon>Balaenoptera</taxon>
    </lineage>
</organism>
<dbReference type="Proteomes" id="UP000437017">
    <property type="component" value="Unassembled WGS sequence"/>
</dbReference>
<gene>
    <name evidence="2" type="ORF">E2I00_006298</name>
</gene>
<dbReference type="PANTHER" id="PTHR32465:SF0">
    <property type="entry name" value="BARDET-BIEDL SYNDROME 2 PROTEIN"/>
    <property type="match status" value="1"/>
</dbReference>
<dbReference type="GO" id="GO:0036064">
    <property type="term" value="C:ciliary basal body"/>
    <property type="evidence" value="ECO:0007669"/>
    <property type="project" value="TreeGrafter"/>
</dbReference>
<comment type="caution">
    <text evidence="2">The sequence shown here is derived from an EMBL/GenBank/DDBJ whole genome shotgun (WGS) entry which is preliminary data.</text>
</comment>
<evidence type="ECO:0000313" key="3">
    <source>
        <dbReference type="Proteomes" id="UP000437017"/>
    </source>
</evidence>
<dbReference type="OrthoDB" id="2120021at2759"/>
<feature type="domain" description="Ciliary BBSome complex subunit 2 N-terminal" evidence="1">
    <location>
        <begin position="3"/>
        <end position="82"/>
    </location>
</feature>
<dbReference type="InterPro" id="IPR016616">
    <property type="entry name" value="Bardet-Biedl_syndrome_2_prot"/>
</dbReference>
<proteinExistence type="predicted"/>
<dbReference type="EMBL" id="SGJD01003644">
    <property type="protein sequence ID" value="KAB0392671.1"/>
    <property type="molecule type" value="Genomic_DNA"/>
</dbReference>
<dbReference type="InterPro" id="IPR029430">
    <property type="entry name" value="BBS2_N"/>
</dbReference>
<dbReference type="GO" id="GO:0043005">
    <property type="term" value="C:neuron projection"/>
    <property type="evidence" value="ECO:0007669"/>
    <property type="project" value="TreeGrafter"/>
</dbReference>
<name>A0A643BXC3_BALPH</name>
<dbReference type="AlphaFoldDB" id="A0A643BXC3"/>
<dbReference type="GO" id="GO:0031514">
    <property type="term" value="C:motile cilium"/>
    <property type="evidence" value="ECO:0007669"/>
    <property type="project" value="TreeGrafter"/>
</dbReference>
<protein>
    <recommendedName>
        <fullName evidence="1">Ciliary BBSome complex subunit 2 N-terminal domain-containing protein</fullName>
    </recommendedName>
</protein>
<sequence>MDQKQVFIHNPHARSQHFSASRVLQSPLESDVSLLNINQAVSCLAAGVLNPELGYDALLVGTQTNLLAYDVYNNSDLFYREASIPLYNHKTSITH</sequence>